<dbReference type="Proteomes" id="UP001500390">
    <property type="component" value="Unassembled WGS sequence"/>
</dbReference>
<accession>A0ABP8J8Z1</accession>
<evidence type="ECO:0000259" key="5">
    <source>
        <dbReference type="Pfam" id="PF14257"/>
    </source>
</evidence>
<feature type="coiled-coil region" evidence="1">
    <location>
        <begin position="225"/>
        <end position="252"/>
    </location>
</feature>
<feature type="region of interest" description="Disordered" evidence="2">
    <location>
        <begin position="332"/>
        <end position="363"/>
    </location>
</feature>
<keyword evidence="3" id="KW-0812">Transmembrane</keyword>
<name>A0ABP8J8Z1_9MICO</name>
<reference evidence="7" key="1">
    <citation type="journal article" date="2019" name="Int. J. Syst. Evol. Microbiol.">
        <title>The Global Catalogue of Microorganisms (GCM) 10K type strain sequencing project: providing services to taxonomists for standard genome sequencing and annotation.</title>
        <authorList>
            <consortium name="The Broad Institute Genomics Platform"/>
            <consortium name="The Broad Institute Genome Sequencing Center for Infectious Disease"/>
            <person name="Wu L."/>
            <person name="Ma J."/>
        </authorList>
    </citation>
    <scope>NUCLEOTIDE SEQUENCE [LARGE SCALE GENOMIC DNA]</scope>
    <source>
        <strain evidence="7">JCM 17738</strain>
    </source>
</reference>
<feature type="domain" description="DUF4349" evidence="5">
    <location>
        <begin position="106"/>
        <end position="315"/>
    </location>
</feature>
<feature type="transmembrane region" description="Helical" evidence="3">
    <location>
        <begin position="295"/>
        <end position="321"/>
    </location>
</feature>
<evidence type="ECO:0000313" key="7">
    <source>
        <dbReference type="Proteomes" id="UP001500390"/>
    </source>
</evidence>
<sequence length="363" mass="36291">MRSPARTVHPMLSSRPAGRFRATAAVLALAVLAVSGCGADSADSAVGGSEAAPVTGSGTDLTSKGSEGGGGAAVTEEQAQQDTAVGAAPAPAAVDSTDVAASVADRKLARRADISVTVKDVDAAATKVRAIASAAKGLVLAESVASESDIAATGGFSSITISVPTDQLDATLDKVAAIGKVHSRNTSTEDVTAQVVDTQSRLKTMQASVDRVRALMLQATKLGEIVTLEAELSRRQADLEALQSQLARLQDSVALAPVEVRLSTDEQVLADAVDDTGFLAGLSAGWRAFTGSVTVLLTVLGALLPFAVAGMLVIAPGVLWLRRRRVSGTDPVPTGGLVPAAAGSGAAGSGVAAQAPTQPPAAS</sequence>
<feature type="compositionally biased region" description="Low complexity" evidence="2">
    <location>
        <begin position="82"/>
        <end position="91"/>
    </location>
</feature>
<keyword evidence="4" id="KW-0732">Signal</keyword>
<organism evidence="6 7">
    <name type="scientific">Ornithinibacter aureus</name>
    <dbReference type="NCBI Taxonomy" id="622664"/>
    <lineage>
        <taxon>Bacteria</taxon>
        <taxon>Bacillati</taxon>
        <taxon>Actinomycetota</taxon>
        <taxon>Actinomycetes</taxon>
        <taxon>Micrococcales</taxon>
        <taxon>Intrasporangiaceae</taxon>
        <taxon>Ornithinibacter</taxon>
    </lineage>
</organism>
<dbReference type="Pfam" id="PF14257">
    <property type="entry name" value="DUF4349"/>
    <property type="match status" value="1"/>
</dbReference>
<keyword evidence="3" id="KW-0472">Membrane</keyword>
<comment type="caution">
    <text evidence="6">The sequence shown here is derived from an EMBL/GenBank/DDBJ whole genome shotgun (WGS) entry which is preliminary data.</text>
</comment>
<dbReference type="RefSeq" id="WP_345118036.1">
    <property type="nucleotide sequence ID" value="NZ_BAABFX010000005.1"/>
</dbReference>
<keyword evidence="3" id="KW-1133">Transmembrane helix</keyword>
<keyword evidence="1" id="KW-0175">Coiled coil</keyword>
<gene>
    <name evidence="6" type="ORF">GCM10023153_01150</name>
</gene>
<evidence type="ECO:0000256" key="4">
    <source>
        <dbReference type="SAM" id="SignalP"/>
    </source>
</evidence>
<feature type="compositionally biased region" description="Polar residues" evidence="2">
    <location>
        <begin position="56"/>
        <end position="65"/>
    </location>
</feature>
<evidence type="ECO:0000256" key="2">
    <source>
        <dbReference type="SAM" id="MobiDB-lite"/>
    </source>
</evidence>
<feature type="region of interest" description="Disordered" evidence="2">
    <location>
        <begin position="44"/>
        <end position="91"/>
    </location>
</feature>
<dbReference type="InterPro" id="IPR025645">
    <property type="entry name" value="DUF4349"/>
</dbReference>
<dbReference type="EMBL" id="BAABFX010000005">
    <property type="protein sequence ID" value="GAA4387029.1"/>
    <property type="molecule type" value="Genomic_DNA"/>
</dbReference>
<feature type="signal peptide" evidence="4">
    <location>
        <begin position="1"/>
        <end position="39"/>
    </location>
</feature>
<evidence type="ECO:0000313" key="6">
    <source>
        <dbReference type="EMBL" id="GAA4387029.1"/>
    </source>
</evidence>
<evidence type="ECO:0000256" key="3">
    <source>
        <dbReference type="SAM" id="Phobius"/>
    </source>
</evidence>
<evidence type="ECO:0000256" key="1">
    <source>
        <dbReference type="SAM" id="Coils"/>
    </source>
</evidence>
<feature type="compositionally biased region" description="Low complexity" evidence="2">
    <location>
        <begin position="335"/>
        <end position="356"/>
    </location>
</feature>
<feature type="chain" id="PRO_5046302125" description="DUF4349 domain-containing protein" evidence="4">
    <location>
        <begin position="40"/>
        <end position="363"/>
    </location>
</feature>
<proteinExistence type="predicted"/>
<protein>
    <recommendedName>
        <fullName evidence="5">DUF4349 domain-containing protein</fullName>
    </recommendedName>
</protein>
<keyword evidence="7" id="KW-1185">Reference proteome</keyword>